<sequence length="369" mass="41021">MSIGRKQLGLLALAILVAISGYLALDRWVLHGGLPDGLVQVNGRIEGDHVTIAGKYPGRIQELLVREGDQVTKGQVLIKLDDAQTTARVEQARRAFEAVEAEVQAAHANLAVLKLDVPLAIEAARAEVIEYKAKIAKAIAVEKEARSDAQRFRELAEKDQATRQQWEQAEMRWDVAQREIAIARAGLDQAQKGSAQAELGWKRLSAKEAEVTALDRRRDQAYAGLEEIQSMLTDLTILAPSDGTITTRMVDVGEVVSTGVPLLELVNLDRLYLKVYVPEVQVGKVRLDLPAKIYTDAFPDRPFDATVRYIASKAEFTPKEVQTPDERVKLIYPVKLYLNENPDHRLTPGLPADAIIRWKEDVAWVKPQT</sequence>
<name>A0A7S8FAQ6_9BACT</name>
<protein>
    <submittedName>
        <fullName evidence="3">Secretion protein HlyD</fullName>
    </submittedName>
</protein>
<dbReference type="Pfam" id="PF25917">
    <property type="entry name" value="BSH_RND"/>
    <property type="match status" value="1"/>
</dbReference>
<dbReference type="GO" id="GO:0005886">
    <property type="term" value="C:plasma membrane"/>
    <property type="evidence" value="ECO:0007669"/>
    <property type="project" value="TreeGrafter"/>
</dbReference>
<dbReference type="Gene3D" id="2.40.50.100">
    <property type="match status" value="2"/>
</dbReference>
<dbReference type="EMBL" id="CP047423">
    <property type="protein sequence ID" value="QPD02332.1"/>
    <property type="molecule type" value="Genomic_DNA"/>
</dbReference>
<dbReference type="Gene3D" id="2.40.30.170">
    <property type="match status" value="1"/>
</dbReference>
<reference evidence="3 4" key="1">
    <citation type="journal article" date="2020" name="ISME J.">
        <title>Enrichment and physiological characterization of a novel comammox Nitrospira indicates ammonium inhibition of complete nitrification.</title>
        <authorList>
            <person name="Sakoula D."/>
            <person name="Koch H."/>
            <person name="Frank J."/>
            <person name="Jetten M.S.M."/>
            <person name="van Kessel M.A.H.J."/>
            <person name="Lucker S."/>
        </authorList>
    </citation>
    <scope>NUCLEOTIDE SEQUENCE [LARGE SCALE GENOMIC DNA]</scope>
    <source>
        <strain evidence="3">Comreactor17</strain>
    </source>
</reference>
<dbReference type="InterPro" id="IPR058625">
    <property type="entry name" value="MdtA-like_BSH"/>
</dbReference>
<evidence type="ECO:0000256" key="1">
    <source>
        <dbReference type="SAM" id="Coils"/>
    </source>
</evidence>
<gene>
    <name evidence="3" type="ORF">Nkreftii_000106</name>
</gene>
<dbReference type="PANTHER" id="PTHR30438:SF2">
    <property type="entry name" value="MEMBRANE PROTEIN"/>
    <property type="match status" value="1"/>
</dbReference>
<dbReference type="PANTHER" id="PTHR30438">
    <property type="entry name" value="36 KDA ANTIGEN-RELATED"/>
    <property type="match status" value="1"/>
</dbReference>
<dbReference type="AlphaFoldDB" id="A0A7S8FAQ6"/>
<feature type="coiled-coil region" evidence="1">
    <location>
        <begin position="89"/>
        <end position="141"/>
    </location>
</feature>
<dbReference type="SUPFAM" id="SSF111369">
    <property type="entry name" value="HlyD-like secretion proteins"/>
    <property type="match status" value="2"/>
</dbReference>
<feature type="domain" description="Multidrug resistance protein MdtA-like barrel-sandwich hybrid" evidence="2">
    <location>
        <begin position="49"/>
        <end position="261"/>
    </location>
</feature>
<dbReference type="Proteomes" id="UP000593737">
    <property type="component" value="Chromosome"/>
</dbReference>
<evidence type="ECO:0000259" key="2">
    <source>
        <dbReference type="Pfam" id="PF25917"/>
    </source>
</evidence>
<proteinExistence type="predicted"/>
<evidence type="ECO:0000313" key="4">
    <source>
        <dbReference type="Proteomes" id="UP000593737"/>
    </source>
</evidence>
<dbReference type="KEGG" id="nkf:Nkreftii_000106"/>
<dbReference type="PRINTS" id="PR01490">
    <property type="entry name" value="RTXTOXIND"/>
</dbReference>
<keyword evidence="1" id="KW-0175">Coiled coil</keyword>
<evidence type="ECO:0000313" key="3">
    <source>
        <dbReference type="EMBL" id="QPD02332.1"/>
    </source>
</evidence>
<accession>A0A7S8FAQ6</accession>
<dbReference type="Gene3D" id="1.10.287.470">
    <property type="entry name" value="Helix hairpin bin"/>
    <property type="match status" value="1"/>
</dbReference>
<organism evidence="3 4">
    <name type="scientific">Candidatus Nitrospira kreftii</name>
    <dbReference type="NCBI Taxonomy" id="2652173"/>
    <lineage>
        <taxon>Bacteria</taxon>
        <taxon>Pseudomonadati</taxon>
        <taxon>Nitrospirota</taxon>
        <taxon>Nitrospiria</taxon>
        <taxon>Nitrospirales</taxon>
        <taxon>Nitrospiraceae</taxon>
        <taxon>Nitrospira</taxon>
    </lineage>
</organism>